<dbReference type="SUPFAM" id="SSF46689">
    <property type="entry name" value="Homeodomain-like"/>
    <property type="match status" value="2"/>
</dbReference>
<dbReference type="SUPFAM" id="SSF48295">
    <property type="entry name" value="TrpR-like"/>
    <property type="match status" value="1"/>
</dbReference>
<dbReference type="Gene3D" id="1.10.10.60">
    <property type="entry name" value="Homeodomain-like"/>
    <property type="match status" value="2"/>
</dbReference>
<gene>
    <name evidence="4" type="ORF">O3M35_010262</name>
</gene>
<protein>
    <recommendedName>
        <fullName evidence="3">HTH CENPB-type domain-containing protein</fullName>
    </recommendedName>
</protein>
<name>A0AAW1CY83_9HEMI</name>
<dbReference type="Pfam" id="PF03184">
    <property type="entry name" value="DDE_1"/>
    <property type="match status" value="1"/>
</dbReference>
<dbReference type="EMBL" id="JAPXFL010000007">
    <property type="protein sequence ID" value="KAK9503773.1"/>
    <property type="molecule type" value="Genomic_DNA"/>
</dbReference>
<dbReference type="InterPro" id="IPR010921">
    <property type="entry name" value="Trp_repressor/repl_initiator"/>
</dbReference>
<dbReference type="PANTHER" id="PTHR19303">
    <property type="entry name" value="TRANSPOSON"/>
    <property type="match status" value="1"/>
</dbReference>
<feature type="domain" description="HTH CENPB-type" evidence="3">
    <location>
        <begin position="345"/>
        <end position="413"/>
    </location>
</feature>
<dbReference type="GO" id="GO:0005634">
    <property type="term" value="C:nucleus"/>
    <property type="evidence" value="ECO:0007669"/>
    <property type="project" value="UniProtKB-SubCell"/>
</dbReference>
<evidence type="ECO:0000259" key="3">
    <source>
        <dbReference type="PROSITE" id="PS51253"/>
    </source>
</evidence>
<evidence type="ECO:0000256" key="2">
    <source>
        <dbReference type="ARBA" id="ARBA00023125"/>
    </source>
</evidence>
<dbReference type="Pfam" id="PF03221">
    <property type="entry name" value="HTH_Tnp_Tc5"/>
    <property type="match status" value="2"/>
</dbReference>
<evidence type="ECO:0000256" key="1">
    <source>
        <dbReference type="ARBA" id="ARBA00004123"/>
    </source>
</evidence>
<dbReference type="Proteomes" id="UP001461498">
    <property type="component" value="Unassembled WGS sequence"/>
</dbReference>
<sequence>MNIYSEVLRSGLKKQVRLIDYKIYLWSSERNVSKREIKEYARKVFVEEGFTDFKASDGWYRRWFKRWKKDSTLVPKKTDNVNNKRLTSEHHKCKILNNDECISNSSSKISNNDVDESSQSIDPLLINQNEVPSVNINLNEIACLPTITEDCIKEINGLHNVSKYNNKITNKKKGERYLPHFKAEVVSYAKKYSIKEAAFFYKVNKGTVSDWIRNSNQSSIEKINNNKSEINPDEEFIKWLKDVRQKDQVLDKNILANKIQELIQPFIKSEISKSSQWFFNYSKRFDNDSLEKTPNIMYPTAFKIELALFCETFSKNELSDLFKVDRKRIRDWFNLFSEGKLKDIKRSVNNYLTDERIDKEIWCWYDMQIIKPTHKQIRKKGAELYNQAGYTGIKCSPGWFYRWCKRYGLATSHHSKTEKHGILLEWLLSELDNNKNITYAMIKEKASELFEPNFKPSTSWAIRFSKKFSKLLQKIPDFNTKLPNILENKINQFRNDFINLAFEKTFFNYNLIAFDELPLYFTSSDSLISKNLIRKSGFENCHASIIISCLGDGTLLPTALFLKTPLEDLVSENDTVFVIVQSNAVIDNATVFDWFTKMLRNINYPAVVLCDNFEPHIYLKQFYNDYLKENNIDILQIPGGCNSKLQPILFGLAEKFKNEIENQWSKWYEDNVWSSANICNSAPIGSDIYRWVKEAHENLKDNMKEQIRESFIKAGYNLPSYDINN</sequence>
<dbReference type="InterPro" id="IPR006600">
    <property type="entry name" value="HTH_CenpB_DNA-bd_dom"/>
</dbReference>
<comment type="subcellular location">
    <subcellularLocation>
        <location evidence="1">Nucleus</location>
    </subcellularLocation>
</comment>
<keyword evidence="2" id="KW-0238">DNA-binding</keyword>
<dbReference type="GO" id="GO:0043565">
    <property type="term" value="F:sequence-specific DNA binding"/>
    <property type="evidence" value="ECO:0007669"/>
    <property type="project" value="InterPro"/>
</dbReference>
<dbReference type="InterPro" id="IPR050863">
    <property type="entry name" value="CenT-Element_Derived"/>
</dbReference>
<feature type="domain" description="HTH CENPB-type" evidence="3">
    <location>
        <begin position="7"/>
        <end position="73"/>
    </location>
</feature>
<dbReference type="InterPro" id="IPR004875">
    <property type="entry name" value="DDE_SF_endonuclease_dom"/>
</dbReference>
<evidence type="ECO:0000313" key="4">
    <source>
        <dbReference type="EMBL" id="KAK9503773.1"/>
    </source>
</evidence>
<organism evidence="4 5">
    <name type="scientific">Rhynocoris fuscipes</name>
    <dbReference type="NCBI Taxonomy" id="488301"/>
    <lineage>
        <taxon>Eukaryota</taxon>
        <taxon>Metazoa</taxon>
        <taxon>Ecdysozoa</taxon>
        <taxon>Arthropoda</taxon>
        <taxon>Hexapoda</taxon>
        <taxon>Insecta</taxon>
        <taxon>Pterygota</taxon>
        <taxon>Neoptera</taxon>
        <taxon>Paraneoptera</taxon>
        <taxon>Hemiptera</taxon>
        <taxon>Heteroptera</taxon>
        <taxon>Panheteroptera</taxon>
        <taxon>Cimicomorpha</taxon>
        <taxon>Reduviidae</taxon>
        <taxon>Harpactorinae</taxon>
        <taxon>Harpactorini</taxon>
        <taxon>Rhynocoris</taxon>
    </lineage>
</organism>
<reference evidence="4 5" key="1">
    <citation type="submission" date="2022-12" db="EMBL/GenBank/DDBJ databases">
        <title>Chromosome-level genome assembly of true bugs.</title>
        <authorList>
            <person name="Ma L."/>
            <person name="Li H."/>
        </authorList>
    </citation>
    <scope>NUCLEOTIDE SEQUENCE [LARGE SCALE GENOMIC DNA]</scope>
    <source>
        <strain evidence="4">Lab_2022b</strain>
    </source>
</reference>
<evidence type="ECO:0000313" key="5">
    <source>
        <dbReference type="Proteomes" id="UP001461498"/>
    </source>
</evidence>
<dbReference type="InterPro" id="IPR009057">
    <property type="entry name" value="Homeodomain-like_sf"/>
</dbReference>
<proteinExistence type="predicted"/>
<dbReference type="AlphaFoldDB" id="A0AAW1CY83"/>
<comment type="caution">
    <text evidence="4">The sequence shown here is derived from an EMBL/GenBank/DDBJ whole genome shotgun (WGS) entry which is preliminary data.</text>
</comment>
<dbReference type="SMART" id="SM00674">
    <property type="entry name" value="CENPB"/>
    <property type="match status" value="3"/>
</dbReference>
<accession>A0AAW1CY83</accession>
<keyword evidence="5" id="KW-1185">Reference proteome</keyword>
<feature type="domain" description="HTH CENPB-type" evidence="3">
    <location>
        <begin position="407"/>
        <end position="474"/>
    </location>
</feature>
<dbReference type="PROSITE" id="PS51253">
    <property type="entry name" value="HTH_CENPB"/>
    <property type="match status" value="3"/>
</dbReference>